<dbReference type="InterPro" id="IPR007488">
    <property type="entry name" value="DUF535"/>
</dbReference>
<accession>A0A127JSS1</accession>
<proteinExistence type="predicted"/>
<dbReference type="EMBL" id="CP010951">
    <property type="protein sequence ID" value="AMO23048.1"/>
    <property type="molecule type" value="Genomic_DNA"/>
</dbReference>
<dbReference type="RefSeq" id="WP_061498364.1">
    <property type="nucleotide sequence ID" value="NZ_CP010951.1"/>
</dbReference>
<reference evidence="1 2" key="1">
    <citation type="journal article" date="2014" name="Int. J. Syst. Evol. Microbiol.">
        <title>Ramlibacter solisilvae sp. nov., isolated from forest soil, and emended description of the genus Ramlibacter.</title>
        <authorList>
            <person name="Lee H.J."/>
            <person name="Lee S.H."/>
            <person name="Lee S.S."/>
            <person name="Lee J.S."/>
            <person name="Kim Y."/>
            <person name="Kim S.C."/>
            <person name="Jeon C.O."/>
        </authorList>
    </citation>
    <scope>NUCLEOTIDE SEQUENCE [LARGE SCALE GENOMIC DNA]</scope>
    <source>
        <strain evidence="1 2">5-10</strain>
    </source>
</reference>
<evidence type="ECO:0008006" key="3">
    <source>
        <dbReference type="Google" id="ProtNLM"/>
    </source>
</evidence>
<evidence type="ECO:0000313" key="2">
    <source>
        <dbReference type="Proteomes" id="UP000070433"/>
    </source>
</evidence>
<keyword evidence="2" id="KW-1185">Reference proteome</keyword>
<dbReference type="OrthoDB" id="8879188at2"/>
<dbReference type="PANTHER" id="PTHR38785">
    <property type="entry name" value="HOMOLOG OF VIRK"/>
    <property type="match status" value="1"/>
</dbReference>
<organism evidence="1 2">
    <name type="scientific">Ramlibacter tataouinensis</name>
    <dbReference type="NCBI Taxonomy" id="94132"/>
    <lineage>
        <taxon>Bacteria</taxon>
        <taxon>Pseudomonadati</taxon>
        <taxon>Pseudomonadota</taxon>
        <taxon>Betaproteobacteria</taxon>
        <taxon>Burkholderiales</taxon>
        <taxon>Comamonadaceae</taxon>
        <taxon>Ramlibacter</taxon>
    </lineage>
</organism>
<dbReference type="GO" id="GO:0006974">
    <property type="term" value="P:DNA damage response"/>
    <property type="evidence" value="ECO:0007669"/>
    <property type="project" value="TreeGrafter"/>
</dbReference>
<gene>
    <name evidence="1" type="ORF">UC35_09285</name>
</gene>
<dbReference type="Pfam" id="PF04393">
    <property type="entry name" value="DUF535"/>
    <property type="match status" value="1"/>
</dbReference>
<evidence type="ECO:0000313" key="1">
    <source>
        <dbReference type="EMBL" id="AMO23048.1"/>
    </source>
</evidence>
<dbReference type="PANTHER" id="PTHR38785:SF1">
    <property type="entry name" value="HOMOLOG OF VIRK"/>
    <property type="match status" value="1"/>
</dbReference>
<protein>
    <recommendedName>
        <fullName evidence="3">DUF535 domain-containing protein</fullName>
    </recommendedName>
</protein>
<sequence>MTRRTSQRVPDIWQGVRWAMQPGLQGGGTSRARLVWRAIQANLRHGKAMRRWMAVAFELHSREVIRDLEGEFLRAVRPSVHRGVGYAERVVQLVDHMDWLETAFLPPAFAQIAAGEPLVLMELAAPPGYDFMRLQLQQAPVQSPEGELLLTLTLQRSAELQHKPQPLDAGVLAFSRFRIEGTPCLAIGGVRGQRHPVQRVSSAEIAQVLQGWKPAVLLVRVAQELARHWSLKLVGLDPAAHRLQGWSYRWNRRNRQAGERIFDSYRALWDHFNADNGPPGWVIVPLEADDKLAATALSPEKRARQTRRADFWIRTRNQLRAELRKLLQRPGREARLSRVTQALGPATVTPDQDSSFDFEGSSEELLPSRVLETGSARLP</sequence>
<name>A0A127JSS1_9BURK</name>
<dbReference type="Proteomes" id="UP000070433">
    <property type="component" value="Chromosome"/>
</dbReference>
<dbReference type="AlphaFoldDB" id="A0A127JSS1"/>